<dbReference type="InterPro" id="IPR029069">
    <property type="entry name" value="HotDog_dom_sf"/>
</dbReference>
<gene>
    <name evidence="4" type="ORF">ABOZ73_11700</name>
</gene>
<evidence type="ECO:0000313" key="4">
    <source>
        <dbReference type="EMBL" id="XDO95477.1"/>
    </source>
</evidence>
<name>A0AB39KNY7_9CAUL</name>
<dbReference type="Pfam" id="PF03061">
    <property type="entry name" value="4HBT"/>
    <property type="match status" value="1"/>
</dbReference>
<keyword evidence="2 4" id="KW-0378">Hydrolase</keyword>
<dbReference type="InterPro" id="IPR006683">
    <property type="entry name" value="Thioestr_dom"/>
</dbReference>
<evidence type="ECO:0000256" key="2">
    <source>
        <dbReference type="ARBA" id="ARBA00022801"/>
    </source>
</evidence>
<proteinExistence type="inferred from homology"/>
<feature type="domain" description="Thioesterase" evidence="3">
    <location>
        <begin position="49"/>
        <end position="124"/>
    </location>
</feature>
<dbReference type="SUPFAM" id="SSF54637">
    <property type="entry name" value="Thioesterase/thiol ester dehydrase-isomerase"/>
    <property type="match status" value="1"/>
</dbReference>
<dbReference type="PANTHER" id="PTHR21660">
    <property type="entry name" value="THIOESTERASE SUPERFAMILY MEMBER-RELATED"/>
    <property type="match status" value="1"/>
</dbReference>
<dbReference type="EC" id="3.1.2.-" evidence="4"/>
<dbReference type="PANTHER" id="PTHR21660:SF1">
    <property type="entry name" value="ACYL-COENZYME A THIOESTERASE 13"/>
    <property type="match status" value="1"/>
</dbReference>
<dbReference type="CDD" id="cd03443">
    <property type="entry name" value="PaaI_thioesterase"/>
    <property type="match status" value="1"/>
</dbReference>
<accession>A0AB39KNY7</accession>
<dbReference type="RefSeq" id="WP_369058326.1">
    <property type="nucleotide sequence ID" value="NZ_CP158375.1"/>
</dbReference>
<organism evidence="4">
    <name type="scientific">Caulobacter sp. 73W</name>
    <dbReference type="NCBI Taxonomy" id="3161137"/>
    <lineage>
        <taxon>Bacteria</taxon>
        <taxon>Pseudomonadati</taxon>
        <taxon>Pseudomonadota</taxon>
        <taxon>Alphaproteobacteria</taxon>
        <taxon>Caulobacterales</taxon>
        <taxon>Caulobacteraceae</taxon>
        <taxon>Caulobacter</taxon>
    </lineage>
</organism>
<dbReference type="Gene3D" id="3.10.129.10">
    <property type="entry name" value="Hotdog Thioesterase"/>
    <property type="match status" value="1"/>
</dbReference>
<evidence type="ECO:0000256" key="1">
    <source>
        <dbReference type="ARBA" id="ARBA00008324"/>
    </source>
</evidence>
<protein>
    <submittedName>
        <fullName evidence="4">PaaI family thioesterase</fullName>
        <ecNumber evidence="4">3.1.2.-</ecNumber>
    </submittedName>
</protein>
<comment type="similarity">
    <text evidence="1">Belongs to the thioesterase PaaI family.</text>
</comment>
<dbReference type="GO" id="GO:0047617">
    <property type="term" value="F:fatty acyl-CoA hydrolase activity"/>
    <property type="evidence" value="ECO:0007669"/>
    <property type="project" value="InterPro"/>
</dbReference>
<sequence>MTFSPPDGFTPHTRKSPLTDPWEPLYARTLEDRVLIGLEVRAPHANSRGMLHGGLIAALVDNAMGLSCGQVLTAQGTPAGGLLTVSLNVDYLGMAKPGQWLVFDTHFVKPGKTLCFAEAGVTADGAPIARARASFKVLSA</sequence>
<dbReference type="EMBL" id="CP158375">
    <property type="protein sequence ID" value="XDO95477.1"/>
    <property type="molecule type" value="Genomic_DNA"/>
</dbReference>
<evidence type="ECO:0000259" key="3">
    <source>
        <dbReference type="Pfam" id="PF03061"/>
    </source>
</evidence>
<dbReference type="AlphaFoldDB" id="A0AB39KNY7"/>
<dbReference type="InterPro" id="IPR039298">
    <property type="entry name" value="ACOT13"/>
</dbReference>
<reference evidence="4" key="1">
    <citation type="submission" date="2024-06" db="EMBL/GenBank/DDBJ databases">
        <title>Caulobacter inopinatus, sp. nov.</title>
        <authorList>
            <person name="Donachie S.P."/>
        </authorList>
    </citation>
    <scope>NUCLEOTIDE SEQUENCE</scope>
    <source>
        <strain evidence="4">73W</strain>
    </source>
</reference>